<dbReference type="AlphaFoldDB" id="A0A9P9ZA87"/>
<dbReference type="Proteomes" id="UP001151287">
    <property type="component" value="Unassembled WGS sequence"/>
</dbReference>
<dbReference type="PANTHER" id="PTHR47268:SF4">
    <property type="entry name" value="ACYLPHOSPHATASE"/>
    <property type="match status" value="1"/>
</dbReference>
<protein>
    <recommendedName>
        <fullName evidence="1">acylphosphatase</fullName>
        <ecNumber evidence="1">3.6.1.7</ecNumber>
    </recommendedName>
</protein>
<dbReference type="Gene3D" id="3.30.70.100">
    <property type="match status" value="1"/>
</dbReference>
<dbReference type="EC" id="3.6.1.7" evidence="1"/>
<reference evidence="4" key="1">
    <citation type="journal article" date="2022" name="Cell">
        <title>Repeat-based holocentromeres influence genome architecture and karyotype evolution.</title>
        <authorList>
            <person name="Hofstatter P.G."/>
            <person name="Thangavel G."/>
            <person name="Lux T."/>
            <person name="Neumann P."/>
            <person name="Vondrak T."/>
            <person name="Novak P."/>
            <person name="Zhang M."/>
            <person name="Costa L."/>
            <person name="Castellani M."/>
            <person name="Scott A."/>
            <person name="Toegelov H."/>
            <person name="Fuchs J."/>
            <person name="Mata-Sucre Y."/>
            <person name="Dias Y."/>
            <person name="Vanzela A.L.L."/>
            <person name="Huettel B."/>
            <person name="Almeida C.C.S."/>
            <person name="Simkova H."/>
            <person name="Souza G."/>
            <person name="Pedrosa-Harand A."/>
            <person name="Macas J."/>
            <person name="Mayer K.F.X."/>
            <person name="Houben A."/>
            <person name="Marques A."/>
        </authorList>
    </citation>
    <scope>NUCLEOTIDE SEQUENCE</scope>
    <source>
        <strain evidence="4">RhyBre1mFocal</strain>
    </source>
</reference>
<dbReference type="PROSITE" id="PS00151">
    <property type="entry name" value="ACYLPHOSPHATASE_2"/>
    <property type="match status" value="1"/>
</dbReference>
<comment type="caution">
    <text evidence="4">The sequence shown here is derived from an EMBL/GenBank/DDBJ whole genome shotgun (WGS) entry which is preliminary data.</text>
</comment>
<dbReference type="InterPro" id="IPR017968">
    <property type="entry name" value="Acylphosphatase_CS"/>
</dbReference>
<dbReference type="PRINTS" id="PR00112">
    <property type="entry name" value="ACYLPHPHTASE"/>
</dbReference>
<dbReference type="PROSITE" id="PS51160">
    <property type="entry name" value="ACYLPHOSPHATASE_3"/>
    <property type="match status" value="1"/>
</dbReference>
<dbReference type="PANTHER" id="PTHR47268">
    <property type="entry name" value="ACYLPHOSPHATASE"/>
    <property type="match status" value="1"/>
</dbReference>
<feature type="domain" description="Acylphosphatase-like" evidence="3">
    <location>
        <begin position="5"/>
        <end position="90"/>
    </location>
</feature>
<dbReference type="EMBL" id="JAMQYH010000029">
    <property type="protein sequence ID" value="KAJ1684531.1"/>
    <property type="molecule type" value="Genomic_DNA"/>
</dbReference>
<comment type="catalytic activity">
    <reaction evidence="1">
        <text>an acyl phosphate + H2O = a carboxylate + phosphate + H(+)</text>
        <dbReference type="Rhea" id="RHEA:14965"/>
        <dbReference type="ChEBI" id="CHEBI:15377"/>
        <dbReference type="ChEBI" id="CHEBI:15378"/>
        <dbReference type="ChEBI" id="CHEBI:29067"/>
        <dbReference type="ChEBI" id="CHEBI:43474"/>
        <dbReference type="ChEBI" id="CHEBI:59918"/>
        <dbReference type="EC" id="3.6.1.7"/>
    </reaction>
</comment>
<proteinExistence type="inferred from homology"/>
<evidence type="ECO:0000313" key="4">
    <source>
        <dbReference type="EMBL" id="KAJ1684531.1"/>
    </source>
</evidence>
<dbReference type="InterPro" id="IPR001792">
    <property type="entry name" value="Acylphosphatase-like_dom"/>
</dbReference>
<evidence type="ECO:0000256" key="2">
    <source>
        <dbReference type="RuleBase" id="RU004168"/>
    </source>
</evidence>
<keyword evidence="5" id="KW-1185">Reference proteome</keyword>
<dbReference type="GO" id="GO:0003998">
    <property type="term" value="F:acylphosphatase activity"/>
    <property type="evidence" value="ECO:0007669"/>
    <property type="project" value="UniProtKB-EC"/>
</dbReference>
<evidence type="ECO:0000259" key="3">
    <source>
        <dbReference type="PROSITE" id="PS51160"/>
    </source>
</evidence>
<dbReference type="OrthoDB" id="7961613at2759"/>
<dbReference type="InterPro" id="IPR020456">
    <property type="entry name" value="Acylphosphatase"/>
</dbReference>
<name>A0A9P9ZA87_9POAL</name>
<gene>
    <name evidence="4" type="ORF">LUZ63_020286</name>
</gene>
<dbReference type="Pfam" id="PF00708">
    <property type="entry name" value="Acylphosphatase"/>
    <property type="match status" value="1"/>
</dbReference>
<organism evidence="4 5">
    <name type="scientific">Rhynchospora breviuscula</name>
    <dbReference type="NCBI Taxonomy" id="2022672"/>
    <lineage>
        <taxon>Eukaryota</taxon>
        <taxon>Viridiplantae</taxon>
        <taxon>Streptophyta</taxon>
        <taxon>Embryophyta</taxon>
        <taxon>Tracheophyta</taxon>
        <taxon>Spermatophyta</taxon>
        <taxon>Magnoliopsida</taxon>
        <taxon>Liliopsida</taxon>
        <taxon>Poales</taxon>
        <taxon>Cyperaceae</taxon>
        <taxon>Cyperoideae</taxon>
        <taxon>Rhynchosporeae</taxon>
        <taxon>Rhynchospora</taxon>
    </lineage>
</organism>
<feature type="active site" evidence="1">
    <location>
        <position position="20"/>
    </location>
</feature>
<keyword evidence="1" id="KW-0378">Hydrolase</keyword>
<accession>A0A9P9ZA87</accession>
<evidence type="ECO:0000256" key="1">
    <source>
        <dbReference type="PROSITE-ProRule" id="PRU00520"/>
    </source>
</evidence>
<evidence type="ECO:0000313" key="5">
    <source>
        <dbReference type="Proteomes" id="UP001151287"/>
    </source>
</evidence>
<dbReference type="InterPro" id="IPR036046">
    <property type="entry name" value="Acylphosphatase-like_dom_sf"/>
</dbReference>
<dbReference type="SUPFAM" id="SSF54975">
    <property type="entry name" value="Acylphosphatase/BLUF domain-like"/>
    <property type="match status" value="1"/>
</dbReference>
<feature type="active site" evidence="1">
    <location>
        <position position="38"/>
    </location>
</feature>
<sequence length="90" mass="9501">MSDHAVDLKITGRVQGVSYRWTCRQEAERLGVTGWVRNEPDGSVAAHAEGERDAVEALVGWCRSGPSGARVDDVQVTASSVGGATGFDAQ</sequence>
<comment type="similarity">
    <text evidence="2">Belongs to the acylphosphatase family.</text>
</comment>